<sequence length="378" mass="41692">MKAIINGVIITKNSVLENKVLLFDNKIIDICDDVPEGCEIINANQKIVTAGLIDIHVHGSCNCDTMDSSVEAIEAISSGISRYGVTSFLPTTMTMSKENIYSSLDTIKKCMSKEFIGAKVIGAHMEGPFINSIYKGAQDEKHILKPNFEFIKHHIDVIKLISYSPELDENYKFTKEVKENTKITLSICHSNASYIQAIEAIRLGVSNITHLFNAMTPLNHREPGVVGAALMSDAYCEIIADKIHVDKSLFQFILNNKGKQKVILITDCMRAGCMDDGKYELGGQDVYVKNGAARLINGTLAGSILTLNKAVYNFFENTNLELNEVINMASLNPAKSIGIDDKKGSLDIGKDADICIFDDEMNCYLSVSEGRIIFNKLN</sequence>
<evidence type="ECO:0000256" key="1">
    <source>
        <dbReference type="ARBA" id="ARBA00010716"/>
    </source>
</evidence>
<evidence type="ECO:0000256" key="6">
    <source>
        <dbReference type="ARBA" id="ARBA00023277"/>
    </source>
</evidence>
<evidence type="ECO:0000256" key="12">
    <source>
        <dbReference type="PIRSR" id="PIRSR038994-3"/>
    </source>
</evidence>
<dbReference type="InterPro" id="IPR032466">
    <property type="entry name" value="Metal_Hydrolase"/>
</dbReference>
<keyword evidence="15" id="KW-1185">Reference proteome</keyword>
<feature type="active site" description="Proton donor/acceptor" evidence="10">
    <location>
        <position position="267"/>
    </location>
</feature>
<dbReference type="RefSeq" id="WP_069678982.1">
    <property type="nucleotide sequence ID" value="NZ_CP017253.2"/>
</dbReference>
<dbReference type="InterPro" id="IPR003764">
    <property type="entry name" value="GlcNAc_6-P_deAcase"/>
</dbReference>
<dbReference type="InterPro" id="IPR006680">
    <property type="entry name" value="Amidohydro-rel"/>
</dbReference>
<comment type="cofactor">
    <cofactor evidence="12">
        <name>a divalent metal cation</name>
        <dbReference type="ChEBI" id="CHEBI:60240"/>
    </cofactor>
    <text evidence="12">Binds 1 divalent metal cation per subunit.</text>
</comment>
<evidence type="ECO:0000256" key="2">
    <source>
        <dbReference type="ARBA" id="ARBA00011899"/>
    </source>
</evidence>
<feature type="binding site" evidence="11">
    <location>
        <begin position="213"/>
        <end position="214"/>
    </location>
    <ligand>
        <name>substrate</name>
    </ligand>
</feature>
<dbReference type="Gene3D" id="2.30.40.10">
    <property type="entry name" value="Urease, subunit C, domain 1"/>
    <property type="match status" value="1"/>
</dbReference>
<gene>
    <name evidence="14" type="primary">nagA</name>
    <name evidence="14" type="ORF">BGI42_03445</name>
</gene>
<dbReference type="OrthoDB" id="9776488at2"/>
<evidence type="ECO:0000256" key="3">
    <source>
        <dbReference type="ARBA" id="ARBA00018029"/>
    </source>
</evidence>
<keyword evidence="4 12" id="KW-0479">Metal-binding</keyword>
<dbReference type="EC" id="3.5.1.25" evidence="2"/>
<evidence type="ECO:0000313" key="15">
    <source>
        <dbReference type="Proteomes" id="UP000094652"/>
    </source>
</evidence>
<name>A0A1D7XHM8_9CLOT</name>
<evidence type="ECO:0000256" key="11">
    <source>
        <dbReference type="PIRSR" id="PIRSR038994-2"/>
    </source>
</evidence>
<feature type="binding site" evidence="11">
    <location>
        <position position="221"/>
    </location>
    <ligand>
        <name>substrate</name>
    </ligand>
</feature>
<evidence type="ECO:0000259" key="13">
    <source>
        <dbReference type="Pfam" id="PF01979"/>
    </source>
</evidence>
<reference evidence="15" key="1">
    <citation type="submission" date="2016-09" db="EMBL/GenBank/DDBJ databases">
        <title>Genomics of Clostridium taeniosporum, an organism which forms endospores with ribbon-like appendages.</title>
        <authorList>
            <person name="Walker J.R."/>
        </authorList>
    </citation>
    <scope>NUCLEOTIDE SEQUENCE [LARGE SCALE GENOMIC DNA]</scope>
    <source>
        <strain evidence="15">1/k</strain>
    </source>
</reference>
<dbReference type="GO" id="GO:0008448">
    <property type="term" value="F:N-acetylglucosamine-6-phosphate deacetylase activity"/>
    <property type="evidence" value="ECO:0007669"/>
    <property type="project" value="UniProtKB-EC"/>
</dbReference>
<feature type="binding site" evidence="11">
    <location>
        <position position="137"/>
    </location>
    <ligand>
        <name>substrate</name>
    </ligand>
</feature>
<feature type="binding site" evidence="12">
    <location>
        <position position="126"/>
    </location>
    <ligand>
        <name>Zn(2+)</name>
        <dbReference type="ChEBI" id="CHEBI:29105"/>
    </ligand>
</feature>
<dbReference type="InterPro" id="IPR011059">
    <property type="entry name" value="Metal-dep_hydrolase_composite"/>
</dbReference>
<evidence type="ECO:0000256" key="4">
    <source>
        <dbReference type="ARBA" id="ARBA00022723"/>
    </source>
</evidence>
<evidence type="ECO:0000256" key="7">
    <source>
        <dbReference type="ARBA" id="ARBA00047647"/>
    </source>
</evidence>
<feature type="binding site" evidence="12">
    <location>
        <position position="189"/>
    </location>
    <ligand>
        <name>Zn(2+)</name>
        <dbReference type="ChEBI" id="CHEBI:29105"/>
    </ligand>
</feature>
<dbReference type="EMBL" id="CP017253">
    <property type="protein sequence ID" value="AOR22822.1"/>
    <property type="molecule type" value="Genomic_DNA"/>
</dbReference>
<dbReference type="Pfam" id="PF01979">
    <property type="entry name" value="Amidohydro_1"/>
    <property type="match status" value="1"/>
</dbReference>
<protein>
    <recommendedName>
        <fullName evidence="3">N-acetylglucosamine-6-phosphate deacetylase</fullName>
        <ecNumber evidence="2">3.5.1.25</ecNumber>
    </recommendedName>
</protein>
<comment type="pathway">
    <text evidence="8">Amino-sugar metabolism; N-acetylneuraminate degradation; D-fructose 6-phosphate from N-acetylneuraminate: step 4/5.</text>
</comment>
<dbReference type="SUPFAM" id="SSF51556">
    <property type="entry name" value="Metallo-dependent hydrolases"/>
    <property type="match status" value="1"/>
</dbReference>
<keyword evidence="6 9" id="KW-0119">Carbohydrate metabolism</keyword>
<feature type="binding site" evidence="11">
    <location>
        <begin position="300"/>
        <end position="302"/>
    </location>
    <ligand>
        <name>substrate</name>
    </ligand>
</feature>
<comment type="similarity">
    <text evidence="1 9">Belongs to the metallo-dependent hydrolases superfamily. NagA family.</text>
</comment>
<feature type="domain" description="Amidohydrolase-related" evidence="13">
    <location>
        <begin position="47"/>
        <end position="359"/>
    </location>
</feature>
<dbReference type="FunFam" id="3.20.20.140:FF:000004">
    <property type="entry name" value="N-acetylglucosamine-6-phosphate deacetylase"/>
    <property type="match status" value="1"/>
</dbReference>
<dbReference type="GO" id="GO:0006046">
    <property type="term" value="P:N-acetylglucosamine catabolic process"/>
    <property type="evidence" value="ECO:0007669"/>
    <property type="project" value="TreeGrafter"/>
</dbReference>
<dbReference type="PANTHER" id="PTHR11113">
    <property type="entry name" value="N-ACETYLGLUCOSAMINE-6-PHOSPHATE DEACETYLASE"/>
    <property type="match status" value="1"/>
</dbReference>
<dbReference type="Gene3D" id="3.20.20.140">
    <property type="entry name" value="Metal-dependent hydrolases"/>
    <property type="match status" value="1"/>
</dbReference>
<dbReference type="KEGG" id="ctae:BGI42_03445"/>
<dbReference type="PANTHER" id="PTHR11113:SF14">
    <property type="entry name" value="N-ACETYLGLUCOSAMINE-6-PHOSPHATE DEACETYLASE"/>
    <property type="match status" value="1"/>
</dbReference>
<evidence type="ECO:0000256" key="9">
    <source>
        <dbReference type="PIRNR" id="PIRNR038994"/>
    </source>
</evidence>
<dbReference type="GO" id="GO:0046872">
    <property type="term" value="F:metal ion binding"/>
    <property type="evidence" value="ECO:0007669"/>
    <property type="project" value="UniProtKB-KW"/>
</dbReference>
<evidence type="ECO:0000256" key="10">
    <source>
        <dbReference type="PIRSR" id="PIRSR038994-1"/>
    </source>
</evidence>
<feature type="binding site" evidence="12">
    <location>
        <position position="210"/>
    </location>
    <ligand>
        <name>Zn(2+)</name>
        <dbReference type="ChEBI" id="CHEBI:29105"/>
    </ligand>
</feature>
<dbReference type="CDD" id="cd00854">
    <property type="entry name" value="NagA"/>
    <property type="match status" value="1"/>
</dbReference>
<comment type="catalytic activity">
    <reaction evidence="7">
        <text>N-acetyl-D-glucosamine 6-phosphate + H2O = D-glucosamine 6-phosphate + acetate</text>
        <dbReference type="Rhea" id="RHEA:22936"/>
        <dbReference type="ChEBI" id="CHEBI:15377"/>
        <dbReference type="ChEBI" id="CHEBI:30089"/>
        <dbReference type="ChEBI" id="CHEBI:57513"/>
        <dbReference type="ChEBI" id="CHEBI:58725"/>
        <dbReference type="EC" id="3.5.1.25"/>
    </reaction>
</comment>
<dbReference type="STRING" id="394958.BGI42_03445"/>
<organism evidence="14 15">
    <name type="scientific">Clostridium taeniosporum</name>
    <dbReference type="NCBI Taxonomy" id="394958"/>
    <lineage>
        <taxon>Bacteria</taxon>
        <taxon>Bacillati</taxon>
        <taxon>Bacillota</taxon>
        <taxon>Clostridia</taxon>
        <taxon>Eubacteriales</taxon>
        <taxon>Clostridiaceae</taxon>
        <taxon>Clostridium</taxon>
    </lineage>
</organism>
<proteinExistence type="inferred from homology"/>
<keyword evidence="5 9" id="KW-0378">Hydrolase</keyword>
<evidence type="ECO:0000313" key="14">
    <source>
        <dbReference type="EMBL" id="AOR22822.1"/>
    </source>
</evidence>
<dbReference type="SUPFAM" id="SSF51338">
    <property type="entry name" value="Composite domain of metallo-dependent hydrolases"/>
    <property type="match status" value="1"/>
</dbReference>
<dbReference type="NCBIfam" id="TIGR00221">
    <property type="entry name" value="nagA"/>
    <property type="match status" value="1"/>
</dbReference>
<accession>A0A1D7XHM8</accession>
<dbReference type="AlphaFoldDB" id="A0A1D7XHM8"/>
<dbReference type="PIRSF" id="PIRSF038994">
    <property type="entry name" value="NagA"/>
    <property type="match status" value="1"/>
</dbReference>
<evidence type="ECO:0000256" key="8">
    <source>
        <dbReference type="ARBA" id="ARBA00060590"/>
    </source>
</evidence>
<evidence type="ECO:0000256" key="5">
    <source>
        <dbReference type="ARBA" id="ARBA00022801"/>
    </source>
</evidence>
<feature type="binding site" evidence="11">
    <location>
        <position position="244"/>
    </location>
    <ligand>
        <name>substrate</name>
    </ligand>
</feature>
<dbReference type="Proteomes" id="UP000094652">
    <property type="component" value="Chromosome"/>
</dbReference>